<dbReference type="AlphaFoldDB" id="A0A6J4JLR4"/>
<protein>
    <submittedName>
        <fullName evidence="2">Uncharacterized protein</fullName>
    </submittedName>
</protein>
<proteinExistence type="predicted"/>
<keyword evidence="1" id="KW-1133">Transmembrane helix</keyword>
<sequence>MSKSTTLADYLMLPWSIFGKAIVFTYSALWKLVLFALPILALVALVMGANRLLNQGRQP</sequence>
<keyword evidence="1" id="KW-0812">Transmembrane</keyword>
<gene>
    <name evidence="2" type="ORF">AVDCRST_MAG77-3903</name>
</gene>
<feature type="transmembrane region" description="Helical" evidence="1">
    <location>
        <begin position="32"/>
        <end position="53"/>
    </location>
</feature>
<feature type="transmembrane region" description="Helical" evidence="1">
    <location>
        <begin position="7"/>
        <end position="26"/>
    </location>
</feature>
<evidence type="ECO:0000256" key="1">
    <source>
        <dbReference type="SAM" id="Phobius"/>
    </source>
</evidence>
<name>A0A6J4JLR4_9CHLR</name>
<keyword evidence="1" id="KW-0472">Membrane</keyword>
<accession>A0A6J4JLR4</accession>
<dbReference type="EMBL" id="CADCTC010000208">
    <property type="protein sequence ID" value="CAA9281782.1"/>
    <property type="molecule type" value="Genomic_DNA"/>
</dbReference>
<evidence type="ECO:0000313" key="2">
    <source>
        <dbReference type="EMBL" id="CAA9281782.1"/>
    </source>
</evidence>
<organism evidence="2">
    <name type="scientific">uncultured Chloroflexota bacterium</name>
    <dbReference type="NCBI Taxonomy" id="166587"/>
    <lineage>
        <taxon>Bacteria</taxon>
        <taxon>Bacillati</taxon>
        <taxon>Chloroflexota</taxon>
        <taxon>environmental samples</taxon>
    </lineage>
</organism>
<reference evidence="2" key="1">
    <citation type="submission" date="2020-02" db="EMBL/GenBank/DDBJ databases">
        <authorList>
            <person name="Meier V. D."/>
        </authorList>
    </citation>
    <scope>NUCLEOTIDE SEQUENCE</scope>
    <source>
        <strain evidence="2">AVDCRST_MAG77</strain>
    </source>
</reference>